<keyword evidence="2" id="KW-0540">Nuclease</keyword>
<dbReference type="CDD" id="cd01038">
    <property type="entry name" value="Endonuclease_DUF559"/>
    <property type="match status" value="1"/>
</dbReference>
<dbReference type="SUPFAM" id="SSF52980">
    <property type="entry name" value="Restriction endonuclease-like"/>
    <property type="match status" value="1"/>
</dbReference>
<dbReference type="InterPro" id="IPR047216">
    <property type="entry name" value="Endonuclease_DUF559_bact"/>
</dbReference>
<keyword evidence="2" id="KW-0255">Endonuclease</keyword>
<sequence>MTKTTTLTKACRLRACMTDAEKFLWLQLRDRRLAGFKFRRQFPIGPFFADFACWQAKLIVELDGGQHSVQAAYDQQRTSFLKRQGFTVIRFWNDEVLRNWEGVRQVILWNLQRKISPYSSR</sequence>
<name>A0AAJ1YKJ0_SERFO</name>
<keyword evidence="2" id="KW-0378">Hydrolase</keyword>
<accession>A0AAJ1YKJ0</accession>
<dbReference type="PANTHER" id="PTHR38590:SF1">
    <property type="entry name" value="BLL0828 PROTEIN"/>
    <property type="match status" value="1"/>
</dbReference>
<dbReference type="Pfam" id="PF04480">
    <property type="entry name" value="DUF559"/>
    <property type="match status" value="1"/>
</dbReference>
<dbReference type="AlphaFoldDB" id="A0AAJ1YKJ0"/>
<dbReference type="PANTHER" id="PTHR38590">
    <property type="entry name" value="BLL0828 PROTEIN"/>
    <property type="match status" value="1"/>
</dbReference>
<dbReference type="GO" id="GO:0004519">
    <property type="term" value="F:endonuclease activity"/>
    <property type="evidence" value="ECO:0007669"/>
    <property type="project" value="UniProtKB-KW"/>
</dbReference>
<dbReference type="EMBL" id="JAVIGA010000035">
    <property type="protein sequence ID" value="MDQ9129394.1"/>
    <property type="molecule type" value="Genomic_DNA"/>
</dbReference>
<comment type="caution">
    <text evidence="2">The sequence shown here is derived from an EMBL/GenBank/DDBJ whole genome shotgun (WGS) entry which is preliminary data.</text>
</comment>
<reference evidence="2" key="1">
    <citation type="submission" date="2023-08" db="EMBL/GenBank/DDBJ databases">
        <title>The Comparative Genomic Analysis of Yersiniaceae from Polar Regions.</title>
        <authorList>
            <person name="Goncharov A."/>
            <person name="Aslanov B."/>
            <person name="Kolodzhieva V."/>
            <person name="Azarov D."/>
            <person name="Mochov A."/>
            <person name="Lebedeva E."/>
        </authorList>
    </citation>
    <scope>NUCLEOTIDE SEQUENCE</scope>
    <source>
        <strain evidence="2">Vf</strain>
    </source>
</reference>
<organism evidence="2 3">
    <name type="scientific">Serratia fonticola</name>
    <dbReference type="NCBI Taxonomy" id="47917"/>
    <lineage>
        <taxon>Bacteria</taxon>
        <taxon>Pseudomonadati</taxon>
        <taxon>Pseudomonadota</taxon>
        <taxon>Gammaproteobacteria</taxon>
        <taxon>Enterobacterales</taxon>
        <taxon>Yersiniaceae</taxon>
        <taxon>Serratia</taxon>
    </lineage>
</organism>
<protein>
    <submittedName>
        <fullName evidence="2">Endonuclease domain-containing protein</fullName>
    </submittedName>
</protein>
<feature type="domain" description="DUF559" evidence="1">
    <location>
        <begin position="8"/>
        <end position="111"/>
    </location>
</feature>
<dbReference type="Gene3D" id="3.40.960.10">
    <property type="entry name" value="VSR Endonuclease"/>
    <property type="match status" value="1"/>
</dbReference>
<evidence type="ECO:0000259" key="1">
    <source>
        <dbReference type="Pfam" id="PF04480"/>
    </source>
</evidence>
<evidence type="ECO:0000313" key="3">
    <source>
        <dbReference type="Proteomes" id="UP001224622"/>
    </source>
</evidence>
<gene>
    <name evidence="2" type="ORF">RDT67_23525</name>
</gene>
<dbReference type="RefSeq" id="WP_309048382.1">
    <property type="nucleotide sequence ID" value="NZ_JAVIGA010000035.1"/>
</dbReference>
<dbReference type="InterPro" id="IPR007569">
    <property type="entry name" value="DUF559"/>
</dbReference>
<evidence type="ECO:0000313" key="2">
    <source>
        <dbReference type="EMBL" id="MDQ9129394.1"/>
    </source>
</evidence>
<proteinExistence type="predicted"/>
<dbReference type="InterPro" id="IPR011335">
    <property type="entry name" value="Restrct_endonuc-II-like"/>
</dbReference>
<dbReference type="Proteomes" id="UP001224622">
    <property type="component" value="Unassembled WGS sequence"/>
</dbReference>